<name>A0A846MR77_9BACT</name>
<evidence type="ECO:0000313" key="2">
    <source>
        <dbReference type="EMBL" id="NIK73872.1"/>
    </source>
</evidence>
<dbReference type="Proteomes" id="UP000537126">
    <property type="component" value="Unassembled WGS sequence"/>
</dbReference>
<sequence>MLRRLVLLLLWHLTTGYLGAFAQNTPKYSNEFLNIGVNARAMALSNAQTATVADVSAGYWNPAGLVHSTYHYEGTLTHAEYFAGIAQYDYMGFSTNIDSSSRLAVSLIRFGVDDIPDTRFLYDANGAINYNNIRYFSASDYAFLLSYAKRTALEGLSWGSNFKIIYRQAGDFATAWGFGLDMGMQYRRGSWFLGAMARDITGTYTTWSHNVTLLYNVYAQTGNKIPKNSVEITLPRLHIGIARQFRWKQFGILPQVELPLTFDGMRNTLIRSASVSIDPSMGIELDYQRMAYLRFGAGNLQQIKDFDGSRSWSYQINFGAGFRFKSFTIDYALTDLGDNAEGLYSHVFSLKVGFNK</sequence>
<feature type="signal peptide" evidence="1">
    <location>
        <begin position="1"/>
        <end position="22"/>
    </location>
</feature>
<protein>
    <recommendedName>
        <fullName evidence="4">PorV/PorQ family protein</fullName>
    </recommendedName>
</protein>
<reference evidence="2 3" key="1">
    <citation type="submission" date="2020-03" db="EMBL/GenBank/DDBJ databases">
        <title>Genomic Encyclopedia of Type Strains, Phase IV (KMG-IV): sequencing the most valuable type-strain genomes for metagenomic binning, comparative biology and taxonomic classification.</title>
        <authorList>
            <person name="Goeker M."/>
        </authorList>
    </citation>
    <scope>NUCLEOTIDE SEQUENCE [LARGE SCALE GENOMIC DNA]</scope>
    <source>
        <strain evidence="2 3">DSM 5718</strain>
    </source>
</reference>
<dbReference type="Gene3D" id="2.40.160.60">
    <property type="entry name" value="Outer membrane protein transport protein (OMPP1/FadL/TodX)"/>
    <property type="match status" value="1"/>
</dbReference>
<dbReference type="EMBL" id="JAASRN010000002">
    <property type="protein sequence ID" value="NIK73872.1"/>
    <property type="molecule type" value="Genomic_DNA"/>
</dbReference>
<keyword evidence="1" id="KW-0732">Signal</keyword>
<evidence type="ECO:0008006" key="4">
    <source>
        <dbReference type="Google" id="ProtNLM"/>
    </source>
</evidence>
<organism evidence="2 3">
    <name type="scientific">Thermonema lapsum</name>
    <dbReference type="NCBI Taxonomy" id="28195"/>
    <lineage>
        <taxon>Bacteria</taxon>
        <taxon>Pseudomonadati</taxon>
        <taxon>Bacteroidota</taxon>
        <taxon>Cytophagia</taxon>
        <taxon>Cytophagales</taxon>
        <taxon>Thermonemataceae</taxon>
        <taxon>Thermonema</taxon>
    </lineage>
</organism>
<evidence type="ECO:0000256" key="1">
    <source>
        <dbReference type="SAM" id="SignalP"/>
    </source>
</evidence>
<evidence type="ECO:0000313" key="3">
    <source>
        <dbReference type="Proteomes" id="UP000537126"/>
    </source>
</evidence>
<dbReference type="RefSeq" id="WP_243844175.1">
    <property type="nucleotide sequence ID" value="NZ_JAASRN010000002.1"/>
</dbReference>
<gene>
    <name evidence="2" type="ORF">FHS56_001385</name>
</gene>
<feature type="chain" id="PRO_5032583681" description="PorV/PorQ family protein" evidence="1">
    <location>
        <begin position="23"/>
        <end position="356"/>
    </location>
</feature>
<accession>A0A846MR77</accession>
<dbReference type="AlphaFoldDB" id="A0A846MR77"/>
<comment type="caution">
    <text evidence="2">The sequence shown here is derived from an EMBL/GenBank/DDBJ whole genome shotgun (WGS) entry which is preliminary data.</text>
</comment>
<keyword evidence="3" id="KW-1185">Reference proteome</keyword>
<proteinExistence type="predicted"/>